<sequence length="210" mass="22704">MEPAEDRRPLKSRSLGWVQAFARLLVRARVKPNTISAVGIVFAAAAFGVLWWYHHGGLPAWAALVLAALCVQARLMCNMMDGLVAVEGGLKSKGGDLFNEIPDRIEDSMFLVGAGYACGNTTVGWLCALLAVFTAYVRAFGASLGQGQDFGGPCAKPHRMFLLTVGLIAQAVVLLCKQAWPVLEWALWLIAALTAITAVLRIGRMYQKSR</sequence>
<accession>A0A975G9H3</accession>
<dbReference type="RefSeq" id="WP_211631432.1">
    <property type="nucleotide sequence ID" value="NZ_CP073100.1"/>
</dbReference>
<organism evidence="2 3">
    <name type="scientific">Luteolibacter ambystomatis</name>
    <dbReference type="NCBI Taxonomy" id="2824561"/>
    <lineage>
        <taxon>Bacteria</taxon>
        <taxon>Pseudomonadati</taxon>
        <taxon>Verrucomicrobiota</taxon>
        <taxon>Verrucomicrobiia</taxon>
        <taxon>Verrucomicrobiales</taxon>
        <taxon>Verrucomicrobiaceae</taxon>
        <taxon>Luteolibacter</taxon>
    </lineage>
</organism>
<keyword evidence="3" id="KW-1185">Reference proteome</keyword>
<dbReference type="EMBL" id="CP073100">
    <property type="protein sequence ID" value="QUE51293.1"/>
    <property type="molecule type" value="Genomic_DNA"/>
</dbReference>
<proteinExistence type="predicted"/>
<gene>
    <name evidence="2" type="ORF">KBB96_20860</name>
</gene>
<protein>
    <submittedName>
        <fullName evidence="2">CDP-alcohol phosphatidyltransferase family protein</fullName>
    </submittedName>
</protein>
<keyword evidence="1" id="KW-0472">Membrane</keyword>
<feature type="transmembrane region" description="Helical" evidence="1">
    <location>
        <begin position="186"/>
        <end position="203"/>
    </location>
</feature>
<evidence type="ECO:0000256" key="1">
    <source>
        <dbReference type="SAM" id="Phobius"/>
    </source>
</evidence>
<keyword evidence="1" id="KW-0812">Transmembrane</keyword>
<evidence type="ECO:0000313" key="2">
    <source>
        <dbReference type="EMBL" id="QUE51293.1"/>
    </source>
</evidence>
<name>A0A975G9H3_9BACT</name>
<reference evidence="2" key="1">
    <citation type="submission" date="2021-04" db="EMBL/GenBank/DDBJ databases">
        <title>Luteolibacter sp. 32A isolated from the skin of an Anderson's salamander (Ambystoma andersonii).</title>
        <authorList>
            <person name="Spergser J."/>
            <person name="Busse H.-J."/>
        </authorList>
    </citation>
    <scope>NUCLEOTIDE SEQUENCE</scope>
    <source>
        <strain evidence="2">32A</strain>
    </source>
</reference>
<feature type="transmembrane region" description="Helical" evidence="1">
    <location>
        <begin position="160"/>
        <end position="180"/>
    </location>
</feature>
<feature type="transmembrane region" description="Helical" evidence="1">
    <location>
        <begin position="33"/>
        <end position="53"/>
    </location>
</feature>
<dbReference type="AlphaFoldDB" id="A0A975G9H3"/>
<dbReference type="Gene3D" id="1.20.120.1760">
    <property type="match status" value="1"/>
</dbReference>
<evidence type="ECO:0000313" key="3">
    <source>
        <dbReference type="Proteomes" id="UP000676169"/>
    </source>
</evidence>
<dbReference type="Proteomes" id="UP000676169">
    <property type="component" value="Chromosome"/>
</dbReference>
<dbReference type="InterPro" id="IPR043130">
    <property type="entry name" value="CDP-OH_PTrfase_TM_dom"/>
</dbReference>
<dbReference type="KEGG" id="lamb:KBB96_20860"/>
<keyword evidence="1" id="KW-1133">Transmembrane helix</keyword>